<reference evidence="2 3" key="1">
    <citation type="journal article" date="2018" name="BMC Genomics">
        <title>Comparative genome analyses reveal sequence features reflecting distinct modes of host-adaptation between dicot and monocot powdery mildew.</title>
        <authorList>
            <person name="Wu Y."/>
            <person name="Ma X."/>
            <person name="Pan Z."/>
            <person name="Kale S.D."/>
            <person name="Song Y."/>
            <person name="King H."/>
            <person name="Zhang Q."/>
            <person name="Presley C."/>
            <person name="Deng X."/>
            <person name="Wei C.I."/>
            <person name="Xiao S."/>
        </authorList>
    </citation>
    <scope>NUCLEOTIDE SEQUENCE [LARGE SCALE GENOMIC DNA]</scope>
    <source>
        <strain evidence="2">UCSC1</strain>
    </source>
</reference>
<dbReference type="Proteomes" id="UP000285405">
    <property type="component" value="Unassembled WGS sequence"/>
</dbReference>
<protein>
    <submittedName>
        <fullName evidence="2">Uncharacterized protein</fullName>
    </submittedName>
</protein>
<dbReference type="EMBL" id="MCBR01014991">
    <property type="protein sequence ID" value="RKF62145.1"/>
    <property type="molecule type" value="Genomic_DNA"/>
</dbReference>
<evidence type="ECO:0000313" key="3">
    <source>
        <dbReference type="Proteomes" id="UP000285405"/>
    </source>
</evidence>
<feature type="region of interest" description="Disordered" evidence="1">
    <location>
        <begin position="34"/>
        <end position="56"/>
    </location>
</feature>
<evidence type="ECO:0000313" key="2">
    <source>
        <dbReference type="EMBL" id="RKF62145.1"/>
    </source>
</evidence>
<organism evidence="2 3">
    <name type="scientific">Golovinomyces cichoracearum</name>
    <dbReference type="NCBI Taxonomy" id="62708"/>
    <lineage>
        <taxon>Eukaryota</taxon>
        <taxon>Fungi</taxon>
        <taxon>Dikarya</taxon>
        <taxon>Ascomycota</taxon>
        <taxon>Pezizomycotina</taxon>
        <taxon>Leotiomycetes</taxon>
        <taxon>Erysiphales</taxon>
        <taxon>Erysiphaceae</taxon>
        <taxon>Golovinomyces</taxon>
    </lineage>
</organism>
<sequence>MADGLNHNVPRDQTKYVRKEAYCAKELKRGFRRSDRNISRAQSSKLSIDHEQFTKV</sequence>
<feature type="compositionally biased region" description="Basic and acidic residues" evidence="1">
    <location>
        <begin position="47"/>
        <end position="56"/>
    </location>
</feature>
<name>A0A420HXH3_9PEZI</name>
<evidence type="ECO:0000256" key="1">
    <source>
        <dbReference type="SAM" id="MobiDB-lite"/>
    </source>
</evidence>
<dbReference type="AlphaFoldDB" id="A0A420HXH3"/>
<proteinExistence type="predicted"/>
<comment type="caution">
    <text evidence="2">The sequence shown here is derived from an EMBL/GenBank/DDBJ whole genome shotgun (WGS) entry which is preliminary data.</text>
</comment>
<accession>A0A420HXH3</accession>
<gene>
    <name evidence="2" type="ORF">GcC1_149012</name>
</gene>